<dbReference type="SMART" id="SM00248">
    <property type="entry name" value="ANK"/>
    <property type="match status" value="19"/>
</dbReference>
<feature type="compositionally biased region" description="Polar residues" evidence="4">
    <location>
        <begin position="116"/>
        <end position="137"/>
    </location>
</feature>
<dbReference type="PROSITE" id="PS50088">
    <property type="entry name" value="ANK_REPEAT"/>
    <property type="match status" value="5"/>
</dbReference>
<accession>A0A1X7T8P8</accession>
<dbReference type="InterPro" id="IPR002110">
    <property type="entry name" value="Ankyrin_rpt"/>
</dbReference>
<feature type="repeat" description="ANK" evidence="3">
    <location>
        <begin position="1186"/>
        <end position="1218"/>
    </location>
</feature>
<dbReference type="Gene3D" id="1.25.40.20">
    <property type="entry name" value="Ankyrin repeat-containing domain"/>
    <property type="match status" value="5"/>
</dbReference>
<dbReference type="AlphaFoldDB" id="A0A1X7T8P8"/>
<reference evidence="5" key="1">
    <citation type="submission" date="2017-05" db="UniProtKB">
        <authorList>
            <consortium name="EnsemblMetazoa"/>
        </authorList>
    </citation>
    <scope>IDENTIFICATION</scope>
</reference>
<dbReference type="Pfam" id="PF12796">
    <property type="entry name" value="Ank_2"/>
    <property type="match status" value="5"/>
</dbReference>
<dbReference type="InterPro" id="IPR036770">
    <property type="entry name" value="Ankyrin_rpt-contain_sf"/>
</dbReference>
<feature type="region of interest" description="Disordered" evidence="4">
    <location>
        <begin position="116"/>
        <end position="148"/>
    </location>
</feature>
<dbReference type="PROSITE" id="PS50297">
    <property type="entry name" value="ANK_REP_REGION"/>
    <property type="match status" value="3"/>
</dbReference>
<name>A0A1X7T8P8_AMPQE</name>
<dbReference type="PANTHER" id="PTHR24198:SF165">
    <property type="entry name" value="ANKYRIN REPEAT-CONTAINING PROTEIN-RELATED"/>
    <property type="match status" value="1"/>
</dbReference>
<keyword evidence="2 3" id="KW-0040">ANK repeat</keyword>
<evidence type="ECO:0000256" key="2">
    <source>
        <dbReference type="ARBA" id="ARBA00023043"/>
    </source>
</evidence>
<sequence>MSTKPEELKRAFERELNISDFQLVWEKAGVLSGRWDSIGILLGLSPNKIDEIEAEGKPPRTCLRKVFDCWLKKDYDYKSHGVPTLRMLCNSIKSNSGGADPALADEIAKEFNLTTSSRGATTSPVHASSSKEATPTVEQPVPTSPQSESTYVKKLNHFAATNSLTQLIEDLQDDFIHNIYLTKMAFRSIDLSEVVDHIQSYIATLLSPRFRKHDTIESMRDDFDKTRTMNQLFRIMEKYVSWFNFELVVKLVNTFITDERDLQRKWSTYREKLKDYFKNNNTKAVQIADSIEFGLSDVPGTKVMIAKVARDDYTLNDLYFFHKLIADALEVPQYKFYFCTIEDGCMELKYSIPDFLYSVLFPLTNQQCHSLAEIGIIKTTCHKYVHEMKQLPENELKKLHDFSIDIYDPLWYENTNTPLNEACWRGLKDEVQRLIDKTGLQERGKNGWSPLLAASYGGHIDVLCLLIDVYHCDPSQGDDDGVISLHMASYKGHLNIAQYLVNECHVDPDIADSSGNTGSLYSALGGHVDLVIMFLKKKCNMFQSGEVALVDQLKQFGIFSEDEIDFNGCGIVHYCTMSDSVELLEYLYNNHKSELFQKRNRFGATPLHIACQYASSGFIMRMVNILGYKVLLEADYSGHCSLHYLCSGLVDKYCITEVYNKLTAPCDIPLLLQIPTFYLDSREDRHKYISLNINVTKQHKRVSLLSTLLKKTSIINNFNINSITATGQSLVHLACTSGSILLVKVLEEYGINTSSLDYEGRSAIHYAALSGSPTLLSYTVSEYRLNASQPDYKGVVPLALACMSGSINAVEYIMNTTDIDINITCNDGRTPLHYSCRCGNVDLSQHLIEVQDSDINITDNKKWNALIHSAKSGNMKLVQYLINNHQLPLTSIVLLQAAYSTKLSLIKLLVNEYKLDPQVKAVDGKHVVELAAEVGAIDVLGLLHSTDSNDILPIHAACSCGVIQLVTFLIDVMKCDVTTEDKLGFTCVAHACKSGNFDLLKLLIKHYNLNPKIFSISSSPEVAVLSGHVHILEWLKKEYHINVASFKNGRLPFWAAQFNRLYCLKHLLNNYSFDINATILFDDTQSTLLHIACQKGHVAIVLYLTSLPQCDVSAKTSNGSTTLHLSCKSHSLSILKHLVEEHQLDLTIKDYNGMAPVHVACEEGSLSIIKYIIDHSPSSLDMTDSFGRTPLLIAAFSKNLPIIRYLNSKNCNISILDDKGFNIIHISAKGGSLDILRFFIDGRYCNPDITDASGRTPLYLSAQEGHLEI</sequence>
<dbReference type="EnsemblMetazoa" id="Aqu2.1.10896_001">
    <property type="protein sequence ID" value="Aqu2.1.10896_001"/>
    <property type="gene ID" value="Aqu2.1.10896"/>
</dbReference>
<feature type="repeat" description="ANK" evidence="3">
    <location>
        <begin position="827"/>
        <end position="860"/>
    </location>
</feature>
<evidence type="ECO:0000313" key="5">
    <source>
        <dbReference type="EnsemblMetazoa" id="Aqu2.1.10896_001"/>
    </source>
</evidence>
<keyword evidence="1" id="KW-0677">Repeat</keyword>
<dbReference type="PANTHER" id="PTHR24198">
    <property type="entry name" value="ANKYRIN REPEAT AND PROTEIN KINASE DOMAIN-CONTAINING PROTEIN"/>
    <property type="match status" value="1"/>
</dbReference>
<dbReference type="OrthoDB" id="303876at2759"/>
<organism evidence="5">
    <name type="scientific">Amphimedon queenslandica</name>
    <name type="common">Sponge</name>
    <dbReference type="NCBI Taxonomy" id="400682"/>
    <lineage>
        <taxon>Eukaryota</taxon>
        <taxon>Metazoa</taxon>
        <taxon>Porifera</taxon>
        <taxon>Demospongiae</taxon>
        <taxon>Heteroscleromorpha</taxon>
        <taxon>Haplosclerida</taxon>
        <taxon>Niphatidae</taxon>
        <taxon>Amphimedon</taxon>
    </lineage>
</organism>
<dbReference type="SUPFAM" id="SSF48403">
    <property type="entry name" value="Ankyrin repeat"/>
    <property type="match status" value="4"/>
</dbReference>
<feature type="repeat" description="ANK" evidence="3">
    <location>
        <begin position="1253"/>
        <end position="1269"/>
    </location>
</feature>
<protein>
    <submittedName>
        <fullName evidence="5">Uncharacterized protein</fullName>
    </submittedName>
</protein>
<dbReference type="eggNOG" id="KOG4177">
    <property type="taxonomic scope" value="Eukaryota"/>
</dbReference>
<evidence type="ECO:0000256" key="4">
    <source>
        <dbReference type="SAM" id="MobiDB-lite"/>
    </source>
</evidence>
<evidence type="ECO:0000256" key="1">
    <source>
        <dbReference type="ARBA" id="ARBA00022737"/>
    </source>
</evidence>
<proteinExistence type="predicted"/>
<dbReference type="InParanoid" id="A0A1X7T8P8"/>
<evidence type="ECO:0000256" key="3">
    <source>
        <dbReference type="PROSITE-ProRule" id="PRU00023"/>
    </source>
</evidence>
<feature type="repeat" description="ANK" evidence="3">
    <location>
        <begin position="726"/>
        <end position="758"/>
    </location>
</feature>
<feature type="repeat" description="ANK" evidence="3">
    <location>
        <begin position="1152"/>
        <end position="1176"/>
    </location>
</feature>
<dbReference type="Pfam" id="PF13637">
    <property type="entry name" value="Ank_4"/>
    <property type="match status" value="1"/>
</dbReference>